<dbReference type="Proteomes" id="UP000297891">
    <property type="component" value="Unassembled WGS sequence"/>
</dbReference>
<organism evidence="1 2">
    <name type="scientific">Leptospira brenneri</name>
    <dbReference type="NCBI Taxonomy" id="2023182"/>
    <lineage>
        <taxon>Bacteria</taxon>
        <taxon>Pseudomonadati</taxon>
        <taxon>Spirochaetota</taxon>
        <taxon>Spirochaetia</taxon>
        <taxon>Leptospirales</taxon>
        <taxon>Leptospiraceae</taxon>
        <taxon>Leptospira</taxon>
    </lineage>
</organism>
<evidence type="ECO:0000313" key="1">
    <source>
        <dbReference type="EMBL" id="TGK93000.1"/>
    </source>
</evidence>
<accession>A0A2M9XX51</accession>
<dbReference type="RefSeq" id="WP_100792231.1">
    <property type="nucleotide sequence ID" value="NZ_NPDQ01000011.1"/>
</dbReference>
<evidence type="ECO:0000313" key="2">
    <source>
        <dbReference type="Proteomes" id="UP000297891"/>
    </source>
</evidence>
<dbReference type="EMBL" id="RQFP01000008">
    <property type="protein sequence ID" value="TGK93000.1"/>
    <property type="molecule type" value="Genomic_DNA"/>
</dbReference>
<proteinExistence type="predicted"/>
<dbReference type="AlphaFoldDB" id="A0A2M9XX51"/>
<name>A0A2M9XX51_9LEPT</name>
<sequence>MEYPELETYFQKLTDITDRIAMMNNHFDATPEIDIPQLSEFYADIQSKDWENTDREYYELFTSYFTFHVKTVEEIIQEAREILNPENREYVKKLVSHVRNADDWFVNLKKKRKLARIQVA</sequence>
<keyword evidence="2" id="KW-1185">Reference proteome</keyword>
<dbReference type="OrthoDB" id="330166at2"/>
<reference evidence="1" key="1">
    <citation type="journal article" date="2019" name="PLoS Negl. Trop. Dis.">
        <title>Revisiting the worldwide diversity of Leptospira species in the environment.</title>
        <authorList>
            <person name="Vincent A.T."/>
            <person name="Schiettekatte O."/>
            <person name="Bourhy P."/>
            <person name="Veyrier F.J."/>
            <person name="Picardeau M."/>
        </authorList>
    </citation>
    <scope>NUCLEOTIDE SEQUENCE [LARGE SCALE GENOMIC DNA]</scope>
    <source>
        <strain evidence="1">201800277</strain>
    </source>
</reference>
<comment type="caution">
    <text evidence="1">The sequence shown here is derived from an EMBL/GenBank/DDBJ whole genome shotgun (WGS) entry which is preliminary data.</text>
</comment>
<gene>
    <name evidence="1" type="ORF">EHQ30_12280</name>
</gene>
<protein>
    <submittedName>
        <fullName evidence="1">PLU-1-like domain protein</fullName>
    </submittedName>
</protein>